<evidence type="ECO:0000256" key="1">
    <source>
        <dbReference type="SAM" id="Phobius"/>
    </source>
</evidence>
<dbReference type="AlphaFoldDB" id="A0A8T1QYW8"/>
<reference evidence="2" key="1">
    <citation type="submission" date="2020-12" db="EMBL/GenBank/DDBJ databases">
        <title>WGS assembly of Carya illinoinensis cv. Pawnee.</title>
        <authorList>
            <person name="Platts A."/>
            <person name="Shu S."/>
            <person name="Wright S."/>
            <person name="Barry K."/>
            <person name="Edger P."/>
            <person name="Pires J.C."/>
            <person name="Schmutz J."/>
        </authorList>
    </citation>
    <scope>NUCLEOTIDE SEQUENCE</scope>
    <source>
        <tissue evidence="2">Leaf</tissue>
    </source>
</reference>
<dbReference type="EMBL" id="CM031811">
    <property type="protein sequence ID" value="KAG6659303.1"/>
    <property type="molecule type" value="Genomic_DNA"/>
</dbReference>
<name>A0A8T1QYW8_CARIL</name>
<protein>
    <submittedName>
        <fullName evidence="2">Uncharacterized protein</fullName>
    </submittedName>
</protein>
<organism evidence="2 3">
    <name type="scientific">Carya illinoinensis</name>
    <name type="common">Pecan</name>
    <dbReference type="NCBI Taxonomy" id="32201"/>
    <lineage>
        <taxon>Eukaryota</taxon>
        <taxon>Viridiplantae</taxon>
        <taxon>Streptophyta</taxon>
        <taxon>Embryophyta</taxon>
        <taxon>Tracheophyta</taxon>
        <taxon>Spermatophyta</taxon>
        <taxon>Magnoliopsida</taxon>
        <taxon>eudicotyledons</taxon>
        <taxon>Gunneridae</taxon>
        <taxon>Pentapetalae</taxon>
        <taxon>rosids</taxon>
        <taxon>fabids</taxon>
        <taxon>Fagales</taxon>
        <taxon>Juglandaceae</taxon>
        <taxon>Carya</taxon>
    </lineage>
</organism>
<feature type="transmembrane region" description="Helical" evidence="1">
    <location>
        <begin position="6"/>
        <end position="27"/>
    </location>
</feature>
<evidence type="ECO:0000313" key="3">
    <source>
        <dbReference type="Proteomes" id="UP000811609"/>
    </source>
</evidence>
<keyword evidence="1" id="KW-1133">Transmembrane helix</keyword>
<dbReference type="Proteomes" id="UP000811609">
    <property type="component" value="Chromosome 3"/>
</dbReference>
<keyword evidence="1" id="KW-0812">Transmembrane</keyword>
<accession>A0A8T1QYW8</accession>
<proteinExistence type="predicted"/>
<keyword evidence="1" id="KW-0472">Membrane</keyword>
<comment type="caution">
    <text evidence="2">The sequence shown here is derived from an EMBL/GenBank/DDBJ whole genome shotgun (WGS) entry which is preliminary data.</text>
</comment>
<evidence type="ECO:0000313" key="2">
    <source>
        <dbReference type="EMBL" id="KAG6659303.1"/>
    </source>
</evidence>
<sequence length="46" mass="5332">MMIISVMILVMVDGYYCYLFCCWIDMVSCFRGLHRISTTSCSVLLL</sequence>
<keyword evidence="3" id="KW-1185">Reference proteome</keyword>
<gene>
    <name evidence="2" type="ORF">CIPAW_03G024800</name>
</gene>